<dbReference type="GO" id="GO:0016831">
    <property type="term" value="F:carboxy-lyase activity"/>
    <property type="evidence" value="ECO:0007669"/>
    <property type="project" value="InterPro"/>
</dbReference>
<dbReference type="Proteomes" id="UP000002484">
    <property type="component" value="Chromosome"/>
</dbReference>
<reference evidence="3 4" key="1">
    <citation type="submission" date="2010-10" db="EMBL/GenBank/DDBJ databases">
        <title>Complete sequence of Frankia sp. EuI1c.</title>
        <authorList>
            <consortium name="US DOE Joint Genome Institute"/>
            <person name="Lucas S."/>
            <person name="Copeland A."/>
            <person name="Lapidus A."/>
            <person name="Cheng J.-F."/>
            <person name="Bruce D."/>
            <person name="Goodwin L."/>
            <person name="Pitluck S."/>
            <person name="Chertkov O."/>
            <person name="Detter J.C."/>
            <person name="Han C."/>
            <person name="Tapia R."/>
            <person name="Land M."/>
            <person name="Hauser L."/>
            <person name="Jeffries C."/>
            <person name="Kyrpides N."/>
            <person name="Ivanova N."/>
            <person name="Mikhailova N."/>
            <person name="Beauchemin N."/>
            <person name="Sen A."/>
            <person name="Sur S.A."/>
            <person name="Gtari M."/>
            <person name="Wall L."/>
            <person name="Tisa L."/>
            <person name="Woyke T."/>
        </authorList>
    </citation>
    <scope>NUCLEOTIDE SEQUENCE [LARGE SCALE GENOMIC DNA]</scope>
    <source>
        <strain evidence="4">DSM 45817 / CECT 9037 / EuI1c</strain>
    </source>
</reference>
<dbReference type="InterPro" id="IPR006680">
    <property type="entry name" value="Amidohydro-rel"/>
</dbReference>
<dbReference type="GO" id="GO:0005737">
    <property type="term" value="C:cytoplasm"/>
    <property type="evidence" value="ECO:0007669"/>
    <property type="project" value="TreeGrafter"/>
</dbReference>
<gene>
    <name evidence="3" type="ordered locus">FraEuI1c_2780</name>
</gene>
<protein>
    <submittedName>
        <fullName evidence="3">Amidohydrolase 2</fullName>
    </submittedName>
</protein>
<dbReference type="InterPro" id="IPR032466">
    <property type="entry name" value="Metal_Hydrolase"/>
</dbReference>
<dbReference type="Gene3D" id="3.20.20.140">
    <property type="entry name" value="Metal-dependent hydrolases"/>
    <property type="match status" value="1"/>
</dbReference>
<evidence type="ECO:0000313" key="3">
    <source>
        <dbReference type="EMBL" id="ADP80807.1"/>
    </source>
</evidence>
<keyword evidence="3" id="KW-0378">Hydrolase</keyword>
<dbReference type="InterPro" id="IPR032465">
    <property type="entry name" value="ACMSD"/>
</dbReference>
<dbReference type="EMBL" id="CP002299">
    <property type="protein sequence ID" value="ADP80807.1"/>
    <property type="molecule type" value="Genomic_DNA"/>
</dbReference>
<dbReference type="Pfam" id="PF04909">
    <property type="entry name" value="Amidohydro_2"/>
    <property type="match status" value="1"/>
</dbReference>
<evidence type="ECO:0000256" key="1">
    <source>
        <dbReference type="ARBA" id="ARBA00023239"/>
    </source>
</evidence>
<dbReference type="GO" id="GO:0019748">
    <property type="term" value="P:secondary metabolic process"/>
    <property type="evidence" value="ECO:0007669"/>
    <property type="project" value="TreeGrafter"/>
</dbReference>
<name>E3J7Q3_PSEI1</name>
<dbReference type="PANTHER" id="PTHR21240">
    <property type="entry name" value="2-AMINO-3-CARBOXYLMUCONATE-6-SEMIALDEHYDE DECARBOXYLASE"/>
    <property type="match status" value="1"/>
</dbReference>
<dbReference type="RefSeq" id="WP_013423925.1">
    <property type="nucleotide sequence ID" value="NC_014666.1"/>
</dbReference>
<evidence type="ECO:0000259" key="2">
    <source>
        <dbReference type="Pfam" id="PF04909"/>
    </source>
</evidence>
<evidence type="ECO:0000313" key="4">
    <source>
        <dbReference type="Proteomes" id="UP000002484"/>
    </source>
</evidence>
<keyword evidence="4" id="KW-1185">Reference proteome</keyword>
<dbReference type="STRING" id="298654.FraEuI1c_2780"/>
<sequence length="444" mass="50073">MDYNDYILVSVDDHIVEPADMWDGRLPKKYQDKAPKFTNRADGAAIWMYEGHEVETWAVNAVVGRPQHEWGFEPQSLDEMRPGCYDVHARVKDMSANGEWAAMNFSTFVQFPGTLFAVFAHRDPEQATEMIRAYNDWHIESWCAAYPDRFIPLALTPVHDPDAMVKEIKRVADLGCHTVSFMGDPYPFPSLFTDHWDKVWSVCQDLGTVVSMHLGAGASVHNMVGEVEDAPPLPAPDPPRRGLGNVSISVERGMPGAVAADLLNSHLFERFPRLRIALSEGGIGWIPYFLEQADHRYTHHGPWTGMSFGGRLPSEIFKEHVFGCFIEDRAGMEARSLLNIDMIGWESDYPHSDGIWPDAPERLVPVFAGVPDDVVNKVTYQNACKFFQFDPFTRRRPEQCTVGALRAEVADWDVTIQSGFTHRQSDALVAKYMHNRISSMATAE</sequence>
<feature type="domain" description="Amidohydrolase-related" evidence="2">
    <location>
        <begin position="117"/>
        <end position="389"/>
    </location>
</feature>
<accession>E3J7Q3</accession>
<dbReference type="GO" id="GO:0016787">
    <property type="term" value="F:hydrolase activity"/>
    <property type="evidence" value="ECO:0007669"/>
    <property type="project" value="UniProtKB-KW"/>
</dbReference>
<keyword evidence="1" id="KW-0456">Lyase</keyword>
<dbReference type="InParanoid" id="E3J7Q3"/>
<dbReference type="PANTHER" id="PTHR21240:SF28">
    <property type="entry name" value="ISO-OROTATE DECARBOXYLASE (EUROFUNG)"/>
    <property type="match status" value="1"/>
</dbReference>
<dbReference type="OrthoDB" id="8673349at2"/>
<dbReference type="AlphaFoldDB" id="E3J7Q3"/>
<dbReference type="KEGG" id="fri:FraEuI1c_2780"/>
<dbReference type="eggNOG" id="COG2159">
    <property type="taxonomic scope" value="Bacteria"/>
</dbReference>
<proteinExistence type="predicted"/>
<dbReference type="HOGENOM" id="CLU_039329_0_2_11"/>
<organism evidence="3 4">
    <name type="scientific">Pseudofrankia inefficax (strain DSM 45817 / CECT 9037 / DDB 130130 / EuI1c)</name>
    <name type="common">Frankia inefficax</name>
    <dbReference type="NCBI Taxonomy" id="298654"/>
    <lineage>
        <taxon>Bacteria</taxon>
        <taxon>Bacillati</taxon>
        <taxon>Actinomycetota</taxon>
        <taxon>Actinomycetes</taxon>
        <taxon>Frankiales</taxon>
        <taxon>Frankiaceae</taxon>
        <taxon>Pseudofrankia</taxon>
    </lineage>
</organism>
<dbReference type="SUPFAM" id="SSF51556">
    <property type="entry name" value="Metallo-dependent hydrolases"/>
    <property type="match status" value="1"/>
</dbReference>